<comment type="caution">
    <text evidence="3">The sequence shown here is derived from an EMBL/GenBank/DDBJ whole genome shotgun (WGS) entry which is preliminary data.</text>
</comment>
<keyword evidence="4" id="KW-1185">Reference proteome</keyword>
<reference evidence="3 4" key="1">
    <citation type="submission" date="2020-11" db="EMBL/GenBank/DDBJ databases">
        <title>Kefir isolates.</title>
        <authorList>
            <person name="Marcisauskas S."/>
            <person name="Kim Y."/>
            <person name="Blasche S."/>
        </authorList>
    </citation>
    <scope>NUCLEOTIDE SEQUENCE [LARGE SCALE GENOMIC DNA]</scope>
    <source>
        <strain evidence="3 4">OG2</strain>
    </source>
</reference>
<dbReference type="OrthoDB" id="4158994at2759"/>
<keyword evidence="1" id="KW-0175">Coiled coil</keyword>
<feature type="coiled-coil region" evidence="1">
    <location>
        <begin position="518"/>
        <end position="722"/>
    </location>
</feature>
<dbReference type="Proteomes" id="UP000750334">
    <property type="component" value="Unassembled WGS sequence"/>
</dbReference>
<evidence type="ECO:0000313" key="3">
    <source>
        <dbReference type="EMBL" id="KAG0668020.1"/>
    </source>
</evidence>
<dbReference type="AlphaFoldDB" id="A0A9P6W9A0"/>
<keyword evidence="2" id="KW-0812">Transmembrane</keyword>
<sequence>MAAARLGRVHQLRDTLALFAVFLSFNHFSILCLLIWFIIATTYRPLMAKIFTQLCGGANNNNVPINNIDNNNNNNTTSSAKKHYRTNNRLLLKPSLHWLVFLLELVSALLIRSHRITMSYFSTPIQSLSLGVIAASAINSSNVVPLYAALCSATHATLVHISQSNNFSIIQLRQSDLVFCLCYHIVFRQFLAAIWLPQQGTNNEPERSRSMNRNSHSTNNNDIHFTSIVTNIQSFQQPQQSTQEKPSLTTTTSKSQMTNQLYQINVNMNNAHNESSYDYEMTNLQTFVCFLFGRKKNYHTSNSTIVAPLWALCITIKTLLFQNYSRFTNIASNVTTNTNSSSINEDSIMSMDLITQNKTDDMNQLNLKPSISSDHITLDTIFNHIPNNNTYKVCIVDIGAHSITFLIENLIDGELIVLVNGLIWSEVSCTLVMERVGDEYVVVNGLVPSCSYDIQFVNRLDQKRDCLITDLMIRTKHTGPQSDTDTKFETLDYSFPSYYHRKFLSPLLTLKHSVLTTNTNLSDERNKIKKTRKEINKKIGSLRQEIDHLKSKLKQNTLMDEKNSMKIDNLKQQLQQNDKSLIDLETKLKQYTKDEASLQNIYLTAKDHHLKKELEFDKIEEKYKSQLKQQTDISNKLKNESLQLKNRNDKLLLRHSKLQEEVDSNQENIRNLESLYESKRRKSRNKRREFRIREINDLEMSLKGLEQDLSRLESENESTRKMIKKF</sequence>
<evidence type="ECO:0000313" key="4">
    <source>
        <dbReference type="Proteomes" id="UP000750334"/>
    </source>
</evidence>
<proteinExistence type="predicted"/>
<feature type="transmembrane region" description="Helical" evidence="2">
    <location>
        <begin position="16"/>
        <end position="39"/>
    </location>
</feature>
<dbReference type="EMBL" id="PUHR01000083">
    <property type="protein sequence ID" value="KAG0668020.1"/>
    <property type="molecule type" value="Genomic_DNA"/>
</dbReference>
<evidence type="ECO:0000256" key="2">
    <source>
        <dbReference type="SAM" id="Phobius"/>
    </source>
</evidence>
<accession>A0A9P6W9A0</accession>
<keyword evidence="2" id="KW-1133">Transmembrane helix</keyword>
<keyword evidence="2" id="KW-0472">Membrane</keyword>
<gene>
    <name evidence="3" type="ORF">C6P45_005156</name>
</gene>
<name>A0A9P6W9A0_MAUEX</name>
<evidence type="ECO:0000256" key="1">
    <source>
        <dbReference type="SAM" id="Coils"/>
    </source>
</evidence>
<organism evidence="3 4">
    <name type="scientific">Maudiozyma exigua</name>
    <name type="common">Yeast</name>
    <name type="synonym">Kazachstania exigua</name>
    <dbReference type="NCBI Taxonomy" id="34358"/>
    <lineage>
        <taxon>Eukaryota</taxon>
        <taxon>Fungi</taxon>
        <taxon>Dikarya</taxon>
        <taxon>Ascomycota</taxon>
        <taxon>Saccharomycotina</taxon>
        <taxon>Saccharomycetes</taxon>
        <taxon>Saccharomycetales</taxon>
        <taxon>Saccharomycetaceae</taxon>
        <taxon>Maudiozyma</taxon>
    </lineage>
</organism>
<protein>
    <submittedName>
        <fullName evidence="3">Uncharacterized protein</fullName>
    </submittedName>
</protein>